<evidence type="ECO:0000313" key="3">
    <source>
        <dbReference type="Proteomes" id="UP001292216"/>
    </source>
</evidence>
<dbReference type="Proteomes" id="UP001292216">
    <property type="component" value="Unassembled WGS sequence"/>
</dbReference>
<organism evidence="2 3">
    <name type="scientific">Paenibacillus phoenicis</name>
    <dbReference type="NCBI Taxonomy" id="554117"/>
    <lineage>
        <taxon>Bacteria</taxon>
        <taxon>Bacillati</taxon>
        <taxon>Bacillota</taxon>
        <taxon>Bacilli</taxon>
        <taxon>Bacillales</taxon>
        <taxon>Paenibacillaceae</taxon>
        <taxon>Paenibacillus</taxon>
    </lineage>
</organism>
<sequence length="90" mass="10893">MQQFGPEWLKPAFDHRFNELVRQAGMQREIDQLQNRHRELENLLKSELSQAQYELYLEMEEIINYRNTLIIQQLYFAGLKDGVQLLRELL</sequence>
<accession>A0ABU5PFQ8</accession>
<dbReference type="EMBL" id="JAYERP010000001">
    <property type="protein sequence ID" value="MEA3568731.1"/>
    <property type="molecule type" value="Genomic_DNA"/>
</dbReference>
<proteinExistence type="predicted"/>
<keyword evidence="1" id="KW-0175">Coiled coil</keyword>
<keyword evidence="3" id="KW-1185">Reference proteome</keyword>
<protein>
    <submittedName>
        <fullName evidence="2">Uncharacterized protein</fullName>
    </submittedName>
</protein>
<evidence type="ECO:0000256" key="1">
    <source>
        <dbReference type="SAM" id="Coils"/>
    </source>
</evidence>
<comment type="caution">
    <text evidence="2">The sequence shown here is derived from an EMBL/GenBank/DDBJ whole genome shotgun (WGS) entry which is preliminary data.</text>
</comment>
<feature type="coiled-coil region" evidence="1">
    <location>
        <begin position="23"/>
        <end position="50"/>
    </location>
</feature>
<gene>
    <name evidence="2" type="ORF">U9M73_01795</name>
</gene>
<dbReference type="RefSeq" id="WP_009226103.1">
    <property type="nucleotide sequence ID" value="NZ_CBCSKM010000021.1"/>
</dbReference>
<reference evidence="2 3" key="1">
    <citation type="submission" date="2023-12" db="EMBL/GenBank/DDBJ databases">
        <title>Whole genome sequencing of Paenibacillus phoenicis isolated from the Phoenix Mars Lander spacecraft assembly facility.</title>
        <authorList>
            <person name="Garcia A."/>
            <person name="Venkateswaran K."/>
        </authorList>
    </citation>
    <scope>NUCLEOTIDE SEQUENCE [LARGE SCALE GENOMIC DNA]</scope>
    <source>
        <strain evidence="2 3">3PO2SA</strain>
    </source>
</reference>
<name>A0ABU5PFQ8_9BACL</name>
<evidence type="ECO:0000313" key="2">
    <source>
        <dbReference type="EMBL" id="MEA3568731.1"/>
    </source>
</evidence>